<gene>
    <name evidence="1" type="ORF">AWB69_08800</name>
</gene>
<name>A0A158JUL2_9BURK</name>
<dbReference type="AlphaFoldDB" id="A0A158JUL2"/>
<dbReference type="EMBL" id="FCOK02000121">
    <property type="protein sequence ID" value="SAL72395.1"/>
    <property type="molecule type" value="Genomic_DNA"/>
</dbReference>
<organism evidence="1 2">
    <name type="scientific">Caballeronia udeis</name>
    <dbReference type="NCBI Taxonomy" id="1232866"/>
    <lineage>
        <taxon>Bacteria</taxon>
        <taxon>Pseudomonadati</taxon>
        <taxon>Pseudomonadota</taxon>
        <taxon>Betaproteobacteria</taxon>
        <taxon>Burkholderiales</taxon>
        <taxon>Burkholderiaceae</taxon>
        <taxon>Caballeronia</taxon>
    </lineage>
</organism>
<evidence type="ECO:0000313" key="2">
    <source>
        <dbReference type="Proteomes" id="UP000054683"/>
    </source>
</evidence>
<proteinExistence type="predicted"/>
<sequence length="40" mass="4516">MRTTTTGIVQPRPDYDSTGSKMTILSYPVNRVHELLPLAR</sequence>
<accession>A0A158JUL2</accession>
<dbReference type="Proteomes" id="UP000054683">
    <property type="component" value="Unassembled WGS sequence"/>
</dbReference>
<evidence type="ECO:0000313" key="1">
    <source>
        <dbReference type="EMBL" id="SAL72395.1"/>
    </source>
</evidence>
<protein>
    <submittedName>
        <fullName evidence="1">Uncharacterized protein</fullName>
    </submittedName>
</protein>
<reference evidence="1 2" key="1">
    <citation type="submission" date="2016-01" db="EMBL/GenBank/DDBJ databases">
        <authorList>
            <person name="Oliw E.H."/>
        </authorList>
    </citation>
    <scope>NUCLEOTIDE SEQUENCE [LARGE SCALE GENOMIC DNA]</scope>
    <source>
        <strain evidence="1">LMG 27134</strain>
    </source>
</reference>